<dbReference type="Pfam" id="PF21806">
    <property type="entry name" value="DUF6879"/>
    <property type="match status" value="1"/>
</dbReference>
<proteinExistence type="predicted"/>
<evidence type="ECO:0000313" key="3">
    <source>
        <dbReference type="Proteomes" id="UP000575985"/>
    </source>
</evidence>
<sequence length="202" mass="22884">MLDRLRDRPAAALNLDTYLADYRREYGGGGVTWKLERIQTLSKPGDPSWEAFAAGDWSRALELTEAARPRADAMVAKCAEDGVVTRHIRVVEDPVSPYLQWEMQFLRMLAEAGRPLRVVTAAQVAHWEHERMLPEIVVLGDRVLYLVRYDSAGKPFGAWRIGDRDVIARSSVELDALFRSGEPLLEYFHREIADLPPPAVRT</sequence>
<organism evidence="2 3">
    <name type="scientific">Streptomonospora nanhaiensis</name>
    <dbReference type="NCBI Taxonomy" id="1323731"/>
    <lineage>
        <taxon>Bacteria</taxon>
        <taxon>Bacillati</taxon>
        <taxon>Actinomycetota</taxon>
        <taxon>Actinomycetes</taxon>
        <taxon>Streptosporangiales</taxon>
        <taxon>Nocardiopsidaceae</taxon>
        <taxon>Streptomonospora</taxon>
    </lineage>
</organism>
<dbReference type="Proteomes" id="UP000575985">
    <property type="component" value="Unassembled WGS sequence"/>
</dbReference>
<dbReference type="InterPro" id="IPR049244">
    <property type="entry name" value="DUF6879"/>
</dbReference>
<evidence type="ECO:0000313" key="2">
    <source>
        <dbReference type="EMBL" id="NYI97606.1"/>
    </source>
</evidence>
<gene>
    <name evidence="2" type="ORF">HNR12_003883</name>
</gene>
<keyword evidence="3" id="KW-1185">Reference proteome</keyword>
<comment type="caution">
    <text evidence="2">The sequence shown here is derived from an EMBL/GenBank/DDBJ whole genome shotgun (WGS) entry which is preliminary data.</text>
</comment>
<evidence type="ECO:0000259" key="1">
    <source>
        <dbReference type="Pfam" id="PF21806"/>
    </source>
</evidence>
<reference evidence="2 3" key="1">
    <citation type="submission" date="2020-07" db="EMBL/GenBank/DDBJ databases">
        <title>Sequencing the genomes of 1000 actinobacteria strains.</title>
        <authorList>
            <person name="Klenk H.-P."/>
        </authorList>
    </citation>
    <scope>NUCLEOTIDE SEQUENCE [LARGE SCALE GENOMIC DNA]</scope>
    <source>
        <strain evidence="2 3">DSM 45927</strain>
    </source>
</reference>
<name>A0A853BSB4_9ACTN</name>
<dbReference type="AlphaFoldDB" id="A0A853BSB4"/>
<protein>
    <recommendedName>
        <fullName evidence="1">DUF6879 domain-containing protein</fullName>
    </recommendedName>
</protein>
<dbReference type="RefSeq" id="WP_179768923.1">
    <property type="nucleotide sequence ID" value="NZ_JACCFO010000001.1"/>
</dbReference>
<feature type="domain" description="DUF6879" evidence="1">
    <location>
        <begin position="32"/>
        <end position="188"/>
    </location>
</feature>
<accession>A0A853BSB4</accession>
<dbReference type="EMBL" id="JACCFO010000001">
    <property type="protein sequence ID" value="NYI97606.1"/>
    <property type="molecule type" value="Genomic_DNA"/>
</dbReference>